<protein>
    <submittedName>
        <fullName evidence="2">Uncharacterized protein</fullName>
    </submittedName>
</protein>
<gene>
    <name evidence="2" type="ORF">WR164_14450</name>
</gene>
<keyword evidence="3" id="KW-1185">Reference proteome</keyword>
<dbReference type="EMBL" id="BRPL01000004">
    <property type="protein sequence ID" value="GLB47466.1"/>
    <property type="molecule type" value="Genomic_DNA"/>
</dbReference>
<organism evidence="2 3">
    <name type="scientific">Philodulcilactobacillus myokoensis</name>
    <dbReference type="NCBI Taxonomy" id="2929573"/>
    <lineage>
        <taxon>Bacteria</taxon>
        <taxon>Bacillati</taxon>
        <taxon>Bacillota</taxon>
        <taxon>Bacilli</taxon>
        <taxon>Lactobacillales</taxon>
        <taxon>Lactobacillaceae</taxon>
        <taxon>Philodulcilactobacillus</taxon>
    </lineage>
</organism>
<accession>A0A9W6ESW0</accession>
<proteinExistence type="predicted"/>
<dbReference type="AlphaFoldDB" id="A0A9W6ESW0"/>
<name>A0A9W6ESW0_9LACO</name>
<reference evidence="2" key="2">
    <citation type="journal article" date="2023" name="PLoS ONE">
        <title>Philodulcilactobacillus myokoensis gen. nov., sp. nov., a fructophilic, acidophilic, and agar-phobic lactic acid bacterium isolated from fermented vegetable extracts.</title>
        <authorList>
            <person name="Kouya T."/>
            <person name="Ishiyama Y."/>
            <person name="Ohashi S."/>
            <person name="Kumakubo R."/>
            <person name="Yamazaki T."/>
            <person name="Otaki T."/>
        </authorList>
    </citation>
    <scope>NUCLEOTIDE SEQUENCE</scope>
    <source>
        <strain evidence="2">WR16-4</strain>
    </source>
</reference>
<feature type="transmembrane region" description="Helical" evidence="1">
    <location>
        <begin position="6"/>
        <end position="28"/>
    </location>
</feature>
<keyword evidence="1" id="KW-0812">Transmembrane</keyword>
<dbReference type="RefSeq" id="WP_286137007.1">
    <property type="nucleotide sequence ID" value="NZ_BRPL01000004.1"/>
</dbReference>
<keyword evidence="1" id="KW-1133">Transmembrane helix</keyword>
<comment type="caution">
    <text evidence="2">The sequence shown here is derived from an EMBL/GenBank/DDBJ whole genome shotgun (WGS) entry which is preliminary data.</text>
</comment>
<evidence type="ECO:0000313" key="3">
    <source>
        <dbReference type="Proteomes" id="UP001144204"/>
    </source>
</evidence>
<sequence>MTLIIPVIIILLLMIIIQLMTDIICWICRKLEKMNRSKQNHTPKKQASN</sequence>
<evidence type="ECO:0000256" key="1">
    <source>
        <dbReference type="SAM" id="Phobius"/>
    </source>
</evidence>
<keyword evidence="1" id="KW-0472">Membrane</keyword>
<evidence type="ECO:0000313" key="2">
    <source>
        <dbReference type="EMBL" id="GLB47466.1"/>
    </source>
</evidence>
<dbReference type="Proteomes" id="UP001144204">
    <property type="component" value="Unassembled WGS sequence"/>
</dbReference>
<reference evidence="2" key="1">
    <citation type="submission" date="2022-07" db="EMBL/GenBank/DDBJ databases">
        <authorList>
            <person name="Kouya T."/>
            <person name="Ishiyama Y."/>
        </authorList>
    </citation>
    <scope>NUCLEOTIDE SEQUENCE</scope>
    <source>
        <strain evidence="2">WR16-4</strain>
    </source>
</reference>